<sequence length="105" mass="12213">MSLALENNCNIDYECLDIIVELAEKLRKKYSTSFKQKDIENDLRTLKSYYIFERVTPLLKQGNYRGVANEITKYFNIYANKGNPSEYEKLLKLSSSNGETIKNNT</sequence>
<gene>
    <name evidence="1" type="ORF">GMARGA_LOCUS42886</name>
</gene>
<accession>A0ABN7XH07</accession>
<proteinExistence type="predicted"/>
<keyword evidence="2" id="KW-1185">Reference proteome</keyword>
<organism evidence="1 2">
    <name type="scientific">Gigaspora margarita</name>
    <dbReference type="NCBI Taxonomy" id="4874"/>
    <lineage>
        <taxon>Eukaryota</taxon>
        <taxon>Fungi</taxon>
        <taxon>Fungi incertae sedis</taxon>
        <taxon>Mucoromycota</taxon>
        <taxon>Glomeromycotina</taxon>
        <taxon>Glomeromycetes</taxon>
        <taxon>Diversisporales</taxon>
        <taxon>Gigasporaceae</taxon>
        <taxon>Gigaspora</taxon>
    </lineage>
</organism>
<evidence type="ECO:0000313" key="1">
    <source>
        <dbReference type="EMBL" id="CAG8854065.1"/>
    </source>
</evidence>
<dbReference type="EMBL" id="CAJVQB010132874">
    <property type="protein sequence ID" value="CAG8854065.1"/>
    <property type="molecule type" value="Genomic_DNA"/>
</dbReference>
<comment type="caution">
    <text evidence="1">The sequence shown here is derived from an EMBL/GenBank/DDBJ whole genome shotgun (WGS) entry which is preliminary data.</text>
</comment>
<reference evidence="1 2" key="1">
    <citation type="submission" date="2021-06" db="EMBL/GenBank/DDBJ databases">
        <authorList>
            <person name="Kallberg Y."/>
            <person name="Tangrot J."/>
            <person name="Rosling A."/>
        </authorList>
    </citation>
    <scope>NUCLEOTIDE SEQUENCE [LARGE SCALE GENOMIC DNA]</scope>
    <source>
        <strain evidence="1 2">120-4 pot B 10/14</strain>
    </source>
</reference>
<dbReference type="Proteomes" id="UP000789901">
    <property type="component" value="Unassembled WGS sequence"/>
</dbReference>
<name>A0ABN7XH07_GIGMA</name>
<protein>
    <submittedName>
        <fullName evidence="1">25722_t:CDS:1</fullName>
    </submittedName>
</protein>
<evidence type="ECO:0000313" key="2">
    <source>
        <dbReference type="Proteomes" id="UP000789901"/>
    </source>
</evidence>
<feature type="non-terminal residue" evidence="1">
    <location>
        <position position="105"/>
    </location>
</feature>